<accession>A0A5J9T423</accession>
<evidence type="ECO:0000259" key="1">
    <source>
        <dbReference type="PROSITE" id="PS50181"/>
    </source>
</evidence>
<dbReference type="Gramene" id="TVU05967">
    <property type="protein sequence ID" value="TVU05967"/>
    <property type="gene ID" value="EJB05_49153"/>
</dbReference>
<keyword evidence="3" id="KW-1185">Reference proteome</keyword>
<dbReference type="CDD" id="cd22157">
    <property type="entry name" value="F-box_AtFBW1-like"/>
    <property type="match status" value="1"/>
</dbReference>
<dbReference type="Proteomes" id="UP000324897">
    <property type="component" value="Unassembled WGS sequence"/>
</dbReference>
<dbReference type="Gene3D" id="1.20.1280.50">
    <property type="match status" value="1"/>
</dbReference>
<feature type="non-terminal residue" evidence="2">
    <location>
        <position position="1"/>
    </location>
</feature>
<sequence length="351" mass="37864">MSTPSPPLHALDMCHGSLLLVLHGQRRPPSSPPLPGGSLLRSALVRPLSLPLRDDDLLLRQMAVCNCIIRTTVLGRKLAASAGRMFVPPSAIMEESNPAAAAGGHDAVALPLDVVFDILVRLPAKEICRLRAVCRPWSSLTSDPVFVEAHAARHPPSTPLIVASFHGAGDHVHVMDLLSGRVLKRVPVANGQTLVRSFSRLDLVCVADRNGSCCSVLNPATGDVSRLPETPPEEHYPPAAPEGHSWIRGPVRSEFTIGRVESTGEYKVLRLSCQDFKHDDDDDDVKHQISSSVLTLNKASAGQSGWRSTGRPNFLVDMDKCAVVGGAAYLLKILMNIRGNSYSPTLPYRTV</sequence>
<protein>
    <recommendedName>
        <fullName evidence="1">F-box domain-containing protein</fullName>
    </recommendedName>
</protein>
<organism evidence="2 3">
    <name type="scientific">Eragrostis curvula</name>
    <name type="common">weeping love grass</name>
    <dbReference type="NCBI Taxonomy" id="38414"/>
    <lineage>
        <taxon>Eukaryota</taxon>
        <taxon>Viridiplantae</taxon>
        <taxon>Streptophyta</taxon>
        <taxon>Embryophyta</taxon>
        <taxon>Tracheophyta</taxon>
        <taxon>Spermatophyta</taxon>
        <taxon>Magnoliopsida</taxon>
        <taxon>Liliopsida</taxon>
        <taxon>Poales</taxon>
        <taxon>Poaceae</taxon>
        <taxon>PACMAD clade</taxon>
        <taxon>Chloridoideae</taxon>
        <taxon>Eragrostideae</taxon>
        <taxon>Eragrostidinae</taxon>
        <taxon>Eragrostis</taxon>
    </lineage>
</organism>
<dbReference type="PROSITE" id="PS50181">
    <property type="entry name" value="FBOX"/>
    <property type="match status" value="1"/>
</dbReference>
<proteinExistence type="predicted"/>
<dbReference type="InterPro" id="IPR001810">
    <property type="entry name" value="F-box_dom"/>
</dbReference>
<dbReference type="SMART" id="SM00256">
    <property type="entry name" value="FBOX"/>
    <property type="match status" value="1"/>
</dbReference>
<evidence type="ECO:0000313" key="3">
    <source>
        <dbReference type="Proteomes" id="UP000324897"/>
    </source>
</evidence>
<dbReference type="SUPFAM" id="SSF81383">
    <property type="entry name" value="F-box domain"/>
    <property type="match status" value="1"/>
</dbReference>
<dbReference type="Pfam" id="PF12937">
    <property type="entry name" value="F-box-like"/>
    <property type="match status" value="1"/>
</dbReference>
<comment type="caution">
    <text evidence="2">The sequence shown here is derived from an EMBL/GenBank/DDBJ whole genome shotgun (WGS) entry which is preliminary data.</text>
</comment>
<evidence type="ECO:0000313" key="2">
    <source>
        <dbReference type="EMBL" id="TVU05967.1"/>
    </source>
</evidence>
<dbReference type="PANTHER" id="PTHR31111">
    <property type="entry name" value="BNAA05G37150D PROTEIN-RELATED"/>
    <property type="match status" value="1"/>
</dbReference>
<dbReference type="PANTHER" id="PTHR31111:SF133">
    <property type="entry name" value="OS07G0196600 PROTEIN"/>
    <property type="match status" value="1"/>
</dbReference>
<gene>
    <name evidence="2" type="ORF">EJB05_49153</name>
</gene>
<reference evidence="2 3" key="1">
    <citation type="journal article" date="2019" name="Sci. Rep.">
        <title>A high-quality genome of Eragrostis curvula grass provides insights into Poaceae evolution and supports new strategies to enhance forage quality.</title>
        <authorList>
            <person name="Carballo J."/>
            <person name="Santos B.A.C.M."/>
            <person name="Zappacosta D."/>
            <person name="Garbus I."/>
            <person name="Selva J.P."/>
            <person name="Gallo C.A."/>
            <person name="Diaz A."/>
            <person name="Albertini E."/>
            <person name="Caccamo M."/>
            <person name="Echenique V."/>
        </authorList>
    </citation>
    <scope>NUCLEOTIDE SEQUENCE [LARGE SCALE GENOMIC DNA]</scope>
    <source>
        <strain evidence="3">cv. Victoria</strain>
        <tissue evidence="2">Leaf</tissue>
    </source>
</reference>
<dbReference type="AlphaFoldDB" id="A0A5J9T423"/>
<dbReference type="EMBL" id="RWGY01000051">
    <property type="protein sequence ID" value="TVU05967.1"/>
    <property type="molecule type" value="Genomic_DNA"/>
</dbReference>
<dbReference type="InterPro" id="IPR036047">
    <property type="entry name" value="F-box-like_dom_sf"/>
</dbReference>
<name>A0A5J9T423_9POAL</name>
<feature type="domain" description="F-box" evidence="1">
    <location>
        <begin position="104"/>
        <end position="149"/>
    </location>
</feature>
<dbReference type="OrthoDB" id="591557at2759"/>